<feature type="domain" description="Methyltransferase" evidence="1">
    <location>
        <begin position="27"/>
        <end position="139"/>
    </location>
</feature>
<keyword evidence="2" id="KW-0489">Methyltransferase</keyword>
<dbReference type="PANTHER" id="PTHR43464">
    <property type="entry name" value="METHYLTRANSFERASE"/>
    <property type="match status" value="1"/>
</dbReference>
<dbReference type="Gene3D" id="3.40.50.150">
    <property type="entry name" value="Vaccinia Virus protein VP39"/>
    <property type="match status" value="1"/>
</dbReference>
<dbReference type="CDD" id="cd02440">
    <property type="entry name" value="AdoMet_MTases"/>
    <property type="match status" value="1"/>
</dbReference>
<dbReference type="Pfam" id="PF13847">
    <property type="entry name" value="Methyltransf_31"/>
    <property type="match status" value="1"/>
</dbReference>
<dbReference type="OrthoDB" id="9804312at2"/>
<dbReference type="InterPro" id="IPR025714">
    <property type="entry name" value="Methyltranfer_dom"/>
</dbReference>
<dbReference type="GO" id="GO:0032259">
    <property type="term" value="P:methylation"/>
    <property type="evidence" value="ECO:0007669"/>
    <property type="project" value="UniProtKB-KW"/>
</dbReference>
<evidence type="ECO:0000313" key="3">
    <source>
        <dbReference type="Proteomes" id="UP000008720"/>
    </source>
</evidence>
<keyword evidence="2" id="KW-0808">Transferase</keyword>
<dbReference type="PANTHER" id="PTHR43464:SF23">
    <property type="entry name" value="JUVENILE HORMONE ACID O-METHYLTRANSFERASE"/>
    <property type="match status" value="1"/>
</dbReference>
<dbReference type="RefSeq" id="WP_013454662.1">
    <property type="nucleotide sequence ID" value="NC_014759.1"/>
</dbReference>
<proteinExistence type="predicted"/>
<dbReference type="eggNOG" id="COG2226">
    <property type="taxonomic scope" value="Bacteria"/>
</dbReference>
<name>E4TNV5_MARTH</name>
<sequence>MDWKELNNELGNIDLYWLDFILKGYLHDDAKILDAGCGEGRNLIYCLNNNLDVFGIDQNPEAIQFLKLIAKKNKLQNIDARFQLMKLDKILFPDSSFDVIICSAVLHFAKSEEHFHMMLMELVRLLKPKGKIFIRTMTDLFIPDHALEVEHQIYQFPYEQIRFVVNKDRFIEDLNRLNIELIEPAKEVVVQNRHTMGTFMLQKSS</sequence>
<dbReference type="AlphaFoldDB" id="E4TNV5"/>
<reference evidence="2 3" key="1">
    <citation type="journal article" date="2011" name="Stand. Genomic Sci.">
        <title>Complete genome sequence of Marivirga tractuosa type strain (H-43).</title>
        <authorList>
            <person name="Pagani I."/>
            <person name="Chertkov O."/>
            <person name="Lapidus A."/>
            <person name="Lucas S."/>
            <person name="Del Rio T.G."/>
            <person name="Tice H."/>
            <person name="Copeland A."/>
            <person name="Cheng J.F."/>
            <person name="Nolan M."/>
            <person name="Saunders E."/>
            <person name="Pitluck S."/>
            <person name="Held B."/>
            <person name="Goodwin L."/>
            <person name="Liolios K."/>
            <person name="Ovchinikova G."/>
            <person name="Ivanova N."/>
            <person name="Mavromatis K."/>
            <person name="Pati A."/>
            <person name="Chen A."/>
            <person name="Palaniappan K."/>
            <person name="Land M."/>
            <person name="Hauser L."/>
            <person name="Jeffries C.D."/>
            <person name="Detter J.C."/>
            <person name="Han C."/>
            <person name="Tapia R."/>
            <person name="Ngatchou-Djao O.D."/>
            <person name="Rohde M."/>
            <person name="Goker M."/>
            <person name="Spring S."/>
            <person name="Sikorski J."/>
            <person name="Woyke T."/>
            <person name="Bristow J."/>
            <person name="Eisen J.A."/>
            <person name="Markowitz V."/>
            <person name="Hugenholtz P."/>
            <person name="Klenk H.P."/>
            <person name="Kyrpides N.C."/>
        </authorList>
    </citation>
    <scope>NUCLEOTIDE SEQUENCE [LARGE SCALE GENOMIC DNA]</scope>
    <source>
        <strain evidence="3">ATCC 23168 / DSM 4126 / NBRC 15989 / NCIMB 1408 / VKM B-1430 / H-43</strain>
    </source>
</reference>
<accession>E4TNV5</accession>
<dbReference type="HOGENOM" id="CLU_119484_0_0_10"/>
<protein>
    <submittedName>
        <fullName evidence="2">Methyltransferase type 11</fullName>
    </submittedName>
</protein>
<gene>
    <name evidence="2" type="ordered locus">Ftrac_2541</name>
</gene>
<keyword evidence="3" id="KW-1185">Reference proteome</keyword>
<dbReference type="KEGG" id="mtt:Ftrac_2541"/>
<evidence type="ECO:0000313" key="2">
    <source>
        <dbReference type="EMBL" id="ADR22519.1"/>
    </source>
</evidence>
<evidence type="ECO:0000259" key="1">
    <source>
        <dbReference type="Pfam" id="PF13847"/>
    </source>
</evidence>
<dbReference type="SUPFAM" id="SSF53335">
    <property type="entry name" value="S-adenosyl-L-methionine-dependent methyltransferases"/>
    <property type="match status" value="1"/>
</dbReference>
<dbReference type="Proteomes" id="UP000008720">
    <property type="component" value="Chromosome"/>
</dbReference>
<dbReference type="EMBL" id="CP002349">
    <property type="protein sequence ID" value="ADR22519.1"/>
    <property type="molecule type" value="Genomic_DNA"/>
</dbReference>
<dbReference type="GO" id="GO:0010420">
    <property type="term" value="F:polyprenyldihydroxybenzoate methyltransferase activity"/>
    <property type="evidence" value="ECO:0007669"/>
    <property type="project" value="TreeGrafter"/>
</dbReference>
<dbReference type="InterPro" id="IPR029063">
    <property type="entry name" value="SAM-dependent_MTases_sf"/>
</dbReference>
<organism evidence="2 3">
    <name type="scientific">Marivirga tractuosa (strain ATCC 23168 / DSM 4126 / NBRC 15989 / NCIMB 1408 / VKM B-1430 / H-43)</name>
    <name type="common">Microscilla tractuosa</name>
    <name type="synonym">Flexibacter tractuosus</name>
    <dbReference type="NCBI Taxonomy" id="643867"/>
    <lineage>
        <taxon>Bacteria</taxon>
        <taxon>Pseudomonadati</taxon>
        <taxon>Bacteroidota</taxon>
        <taxon>Cytophagia</taxon>
        <taxon>Cytophagales</taxon>
        <taxon>Marivirgaceae</taxon>
        <taxon>Marivirga</taxon>
    </lineage>
</organism>
<dbReference type="STRING" id="643867.Ftrac_2541"/>